<protein>
    <submittedName>
        <fullName evidence="1">Uncharacterized protein</fullName>
    </submittedName>
</protein>
<gene>
    <name evidence="1" type="ORF">WM2015_1991</name>
</gene>
<dbReference type="EMBL" id="CP012154">
    <property type="protein sequence ID" value="AKS42357.1"/>
    <property type="molecule type" value="Genomic_DNA"/>
</dbReference>
<dbReference type="RefSeq" id="WP_049725925.1">
    <property type="nucleotide sequence ID" value="NZ_CP012154.1"/>
</dbReference>
<keyword evidence="2" id="KW-1185">Reference proteome</keyword>
<accession>A0A0K0XXJ6</accession>
<sequence length="193" mass="20520">MADQFRRFLWLFLATALLAGGAELSAGTPACTDTAGTIVYLVRHAEKGDGENPGLTEEGQARAEALAHTLAEVHLDGIHVTELRRTGDTAAPTARTHGLEPVVHSVVGLDLEAHVQAIAEAVQREHCGGSALVVGHSNTIPAIVTALSGRPQAPMTEADYDGFFQVRLRPDRPSDVLLTHYGAPHRAEPDEGR</sequence>
<dbReference type="AlphaFoldDB" id="A0A0K0XXJ6"/>
<dbReference type="CDD" id="cd07067">
    <property type="entry name" value="HP_PGM_like"/>
    <property type="match status" value="1"/>
</dbReference>
<organism evidence="1 2">
    <name type="scientific">Wenzhouxiangella marina</name>
    <dbReference type="NCBI Taxonomy" id="1579979"/>
    <lineage>
        <taxon>Bacteria</taxon>
        <taxon>Pseudomonadati</taxon>
        <taxon>Pseudomonadota</taxon>
        <taxon>Gammaproteobacteria</taxon>
        <taxon>Chromatiales</taxon>
        <taxon>Wenzhouxiangellaceae</taxon>
        <taxon>Wenzhouxiangella</taxon>
    </lineage>
</organism>
<evidence type="ECO:0000313" key="1">
    <source>
        <dbReference type="EMBL" id="AKS42357.1"/>
    </source>
</evidence>
<dbReference type="InterPro" id="IPR013078">
    <property type="entry name" value="His_Pase_superF_clade-1"/>
</dbReference>
<dbReference type="STRING" id="1579979.WM2015_1991"/>
<dbReference type="OrthoDB" id="3296006at2"/>
<evidence type="ECO:0000313" key="2">
    <source>
        <dbReference type="Proteomes" id="UP000066624"/>
    </source>
</evidence>
<dbReference type="KEGG" id="wma:WM2015_1991"/>
<dbReference type="InterPro" id="IPR029033">
    <property type="entry name" value="His_PPase_superfam"/>
</dbReference>
<dbReference type="Pfam" id="PF00300">
    <property type="entry name" value="His_Phos_1"/>
    <property type="match status" value="1"/>
</dbReference>
<dbReference type="Proteomes" id="UP000066624">
    <property type="component" value="Chromosome"/>
</dbReference>
<dbReference type="Gene3D" id="3.40.50.1240">
    <property type="entry name" value="Phosphoglycerate mutase-like"/>
    <property type="match status" value="1"/>
</dbReference>
<reference evidence="1 2" key="1">
    <citation type="submission" date="2015-07" db="EMBL/GenBank/DDBJ databases">
        <authorList>
            <person name="Noorani M."/>
        </authorList>
    </citation>
    <scope>NUCLEOTIDE SEQUENCE [LARGE SCALE GENOMIC DNA]</scope>
    <source>
        <strain evidence="1 2">KCTC 42284</strain>
    </source>
</reference>
<name>A0A0K0XXJ6_9GAMM</name>
<dbReference type="SUPFAM" id="SSF53254">
    <property type="entry name" value="Phosphoglycerate mutase-like"/>
    <property type="match status" value="1"/>
</dbReference>
<proteinExistence type="predicted"/>